<organism evidence="3 4">
    <name type="scientific">Brevundimonas subvibrioides</name>
    <dbReference type="NCBI Taxonomy" id="74313"/>
    <lineage>
        <taxon>Bacteria</taxon>
        <taxon>Pseudomonadati</taxon>
        <taxon>Pseudomonadota</taxon>
        <taxon>Alphaproteobacteria</taxon>
        <taxon>Caulobacterales</taxon>
        <taxon>Caulobacteraceae</taxon>
        <taxon>Brevundimonas</taxon>
    </lineage>
</organism>
<protein>
    <submittedName>
        <fullName evidence="3">Alcohol dehydrogenase</fullName>
    </submittedName>
</protein>
<dbReference type="InterPro" id="IPR050523">
    <property type="entry name" value="AKR_Detox_Biosynth"/>
</dbReference>
<reference evidence="3 4" key="1">
    <citation type="submission" date="2017-03" db="EMBL/GenBank/DDBJ databases">
        <title>Lifting the veil on microbial sulfur biogeochemistry in mining wastewaters.</title>
        <authorList>
            <person name="Kantor R.S."/>
            <person name="Colenbrander Nelson T."/>
            <person name="Marshall S."/>
            <person name="Bennett D."/>
            <person name="Apte S."/>
            <person name="Camacho D."/>
            <person name="Thomas B.C."/>
            <person name="Warren L.A."/>
            <person name="Banfield J.F."/>
        </authorList>
    </citation>
    <scope>NUCLEOTIDE SEQUENCE [LARGE SCALE GENOMIC DNA]</scope>
    <source>
        <strain evidence="3">32-68-21</strain>
    </source>
</reference>
<evidence type="ECO:0000313" key="4">
    <source>
        <dbReference type="Proteomes" id="UP000216147"/>
    </source>
</evidence>
<keyword evidence="1" id="KW-0560">Oxidoreductase</keyword>
<proteinExistence type="predicted"/>
<dbReference type="InterPro" id="IPR023210">
    <property type="entry name" value="NADP_OxRdtase_dom"/>
</dbReference>
<dbReference type="Gene3D" id="3.20.20.100">
    <property type="entry name" value="NADP-dependent oxidoreductase domain"/>
    <property type="match status" value="1"/>
</dbReference>
<dbReference type="CDD" id="cd19081">
    <property type="entry name" value="AKR_AKR9C1"/>
    <property type="match status" value="1"/>
</dbReference>
<evidence type="ECO:0000313" key="3">
    <source>
        <dbReference type="EMBL" id="OYX55523.1"/>
    </source>
</evidence>
<dbReference type="PANTHER" id="PTHR43364:SF6">
    <property type="entry name" value="OXIDOREDUCTASE-RELATED"/>
    <property type="match status" value="1"/>
</dbReference>
<sequence length="324" mass="35360">MSDPKKRALGKSGLETAPLVFGGNVFGWTIDKAKSFEILDAFVGAGFNAIDTADAYSRWVPGNSGGESETIIGEWMKARRRRDDVLILTKVGSTMGQNGDDTRNDLSPRWIECAVEDSLRRLQTDVIDLYQSHWMDRTTPTEETLRAYERLIQAGKVRAIGASNHDAAGMREALDLAADKGLPRYETVQPHYNLYNRSTFEGEQQDLAVAEGLGVITYFSLESGFLSGKYRTVADADASKRGGGMLKDHFNERGVRILAVLDAVARRNEATPAQVALAWLLSRPGVTAPIVSATSLDQLNDTLKAATLELSMQDLADLTTASDA</sequence>
<dbReference type="InterPro" id="IPR036812">
    <property type="entry name" value="NAD(P)_OxRdtase_dom_sf"/>
</dbReference>
<dbReference type="FunFam" id="3.20.20.100:FF:000004">
    <property type="entry name" value="Oxidoreductase, aldo/keto reductase"/>
    <property type="match status" value="1"/>
</dbReference>
<dbReference type="GO" id="GO:0005829">
    <property type="term" value="C:cytosol"/>
    <property type="evidence" value="ECO:0007669"/>
    <property type="project" value="TreeGrafter"/>
</dbReference>
<evidence type="ECO:0000256" key="1">
    <source>
        <dbReference type="ARBA" id="ARBA00023002"/>
    </source>
</evidence>
<dbReference type="GO" id="GO:0016491">
    <property type="term" value="F:oxidoreductase activity"/>
    <property type="evidence" value="ECO:0007669"/>
    <property type="project" value="UniProtKB-KW"/>
</dbReference>
<name>A0A258HGP7_9CAUL</name>
<dbReference type="Pfam" id="PF00248">
    <property type="entry name" value="Aldo_ket_red"/>
    <property type="match status" value="1"/>
</dbReference>
<gene>
    <name evidence="3" type="ORF">B7Y86_12725</name>
</gene>
<comment type="caution">
    <text evidence="3">The sequence shown here is derived from an EMBL/GenBank/DDBJ whole genome shotgun (WGS) entry which is preliminary data.</text>
</comment>
<dbReference type="PANTHER" id="PTHR43364">
    <property type="entry name" value="NADH-SPECIFIC METHYLGLYOXAL REDUCTASE-RELATED"/>
    <property type="match status" value="1"/>
</dbReference>
<evidence type="ECO:0000259" key="2">
    <source>
        <dbReference type="Pfam" id="PF00248"/>
    </source>
</evidence>
<dbReference type="EMBL" id="NCEQ01000013">
    <property type="protein sequence ID" value="OYX55523.1"/>
    <property type="molecule type" value="Genomic_DNA"/>
</dbReference>
<accession>A0A258HGP7</accession>
<dbReference type="Proteomes" id="UP000216147">
    <property type="component" value="Unassembled WGS sequence"/>
</dbReference>
<feature type="domain" description="NADP-dependent oxidoreductase" evidence="2">
    <location>
        <begin position="18"/>
        <end position="320"/>
    </location>
</feature>
<dbReference type="AlphaFoldDB" id="A0A258HGP7"/>
<dbReference type="SUPFAM" id="SSF51430">
    <property type="entry name" value="NAD(P)-linked oxidoreductase"/>
    <property type="match status" value="1"/>
</dbReference>